<protein>
    <recommendedName>
        <fullName evidence="9">Ig-like domain-containing protein</fullName>
    </recommendedName>
</protein>
<dbReference type="SUPFAM" id="SSF48726">
    <property type="entry name" value="Immunoglobulin"/>
    <property type="match status" value="1"/>
</dbReference>
<evidence type="ECO:0000256" key="4">
    <source>
        <dbReference type="ARBA" id="ARBA00023180"/>
    </source>
</evidence>
<accession>A0A3B5L7X1</accession>
<comment type="subcellular location">
    <subcellularLocation>
        <location evidence="1">Membrane</location>
    </subcellularLocation>
</comment>
<dbReference type="PANTHER" id="PTHR12080">
    <property type="entry name" value="SIGNALING LYMPHOCYTIC ACTIVATION MOLECULE"/>
    <property type="match status" value="1"/>
</dbReference>
<dbReference type="STRING" id="32473.ENSXCOP00000006922"/>
<feature type="signal peptide" evidence="6">
    <location>
        <begin position="1"/>
        <end position="28"/>
    </location>
</feature>
<dbReference type="GO" id="GO:0016020">
    <property type="term" value="C:membrane"/>
    <property type="evidence" value="ECO:0007669"/>
    <property type="project" value="UniProtKB-SubCell"/>
</dbReference>
<name>A0A3B5L7X1_9TELE</name>
<feature type="chain" id="PRO_5017470212" description="Ig-like domain-containing protein" evidence="6">
    <location>
        <begin position="29"/>
        <end position="262"/>
    </location>
</feature>
<evidence type="ECO:0000256" key="6">
    <source>
        <dbReference type="SAM" id="SignalP"/>
    </source>
</evidence>
<reference evidence="7" key="2">
    <citation type="submission" date="2025-09" db="UniProtKB">
        <authorList>
            <consortium name="Ensembl"/>
        </authorList>
    </citation>
    <scope>IDENTIFICATION</scope>
</reference>
<feature type="region of interest" description="Disordered" evidence="5">
    <location>
        <begin position="206"/>
        <end position="228"/>
    </location>
</feature>
<dbReference type="AlphaFoldDB" id="A0A3B5L7X1"/>
<evidence type="ECO:0000256" key="2">
    <source>
        <dbReference type="ARBA" id="ARBA00022729"/>
    </source>
</evidence>
<dbReference type="GeneTree" id="ENSGT00610000086518"/>
<dbReference type="InterPro" id="IPR013783">
    <property type="entry name" value="Ig-like_fold"/>
</dbReference>
<organism evidence="7 8">
    <name type="scientific">Xiphophorus couchianus</name>
    <name type="common">Monterrey platyfish</name>
    <dbReference type="NCBI Taxonomy" id="32473"/>
    <lineage>
        <taxon>Eukaryota</taxon>
        <taxon>Metazoa</taxon>
        <taxon>Chordata</taxon>
        <taxon>Craniata</taxon>
        <taxon>Vertebrata</taxon>
        <taxon>Euteleostomi</taxon>
        <taxon>Actinopterygii</taxon>
        <taxon>Neopterygii</taxon>
        <taxon>Teleostei</taxon>
        <taxon>Neoteleostei</taxon>
        <taxon>Acanthomorphata</taxon>
        <taxon>Ovalentaria</taxon>
        <taxon>Atherinomorphae</taxon>
        <taxon>Cyprinodontiformes</taxon>
        <taxon>Poeciliidae</taxon>
        <taxon>Poeciliinae</taxon>
        <taxon>Xiphophorus</taxon>
    </lineage>
</organism>
<sequence length="262" mass="29107">IGKYVVRSVMAVTAGLSLLVLMALPAAAQDLIYFEIGKSLKLDPKYQQAITAITWKHKGNLAAEYFTKNAPVEYLGDLKGRLHLDPTTAILTISNMRKSDDGQFTVEVNNRLLPVRFNVVGVRKLDDYPVQITVRPQGCSSLTSRKCTLVCGGTFEGAEPVQYFWKKGKTGQWKEGGKTISISITKKTSSFPRYTCKVKNLFSEKESDPKANPFKKEPSSGPVPRSESCNNLRTVCIKAQCLKLKSIKFWKKTGSVGMMLMQ</sequence>
<dbReference type="PANTHER" id="PTHR12080:SF134">
    <property type="entry name" value="CD48 ANTIGEN"/>
    <property type="match status" value="1"/>
</dbReference>
<evidence type="ECO:0008006" key="9">
    <source>
        <dbReference type="Google" id="ProtNLM"/>
    </source>
</evidence>
<evidence type="ECO:0000256" key="5">
    <source>
        <dbReference type="SAM" id="MobiDB-lite"/>
    </source>
</evidence>
<evidence type="ECO:0000313" key="8">
    <source>
        <dbReference type="Proteomes" id="UP000261380"/>
    </source>
</evidence>
<reference evidence="7" key="1">
    <citation type="submission" date="2025-08" db="UniProtKB">
        <authorList>
            <consortium name="Ensembl"/>
        </authorList>
    </citation>
    <scope>IDENTIFICATION</scope>
</reference>
<evidence type="ECO:0000313" key="7">
    <source>
        <dbReference type="Ensembl" id="ENSXCOP00000006922.1"/>
    </source>
</evidence>
<keyword evidence="4" id="KW-0325">Glycoprotein</keyword>
<keyword evidence="3" id="KW-0472">Membrane</keyword>
<proteinExistence type="predicted"/>
<feature type="compositionally biased region" description="Basic and acidic residues" evidence="5">
    <location>
        <begin position="206"/>
        <end position="218"/>
    </location>
</feature>
<dbReference type="InterPro" id="IPR015631">
    <property type="entry name" value="CD2/SLAM_rcpt"/>
</dbReference>
<evidence type="ECO:0000256" key="3">
    <source>
        <dbReference type="ARBA" id="ARBA00023136"/>
    </source>
</evidence>
<dbReference type="Gene3D" id="2.60.40.10">
    <property type="entry name" value="Immunoglobulins"/>
    <property type="match status" value="2"/>
</dbReference>
<dbReference type="Ensembl" id="ENSXCOT00000007010.1">
    <property type="protein sequence ID" value="ENSXCOP00000006922.1"/>
    <property type="gene ID" value="ENSXCOG00000005351.1"/>
</dbReference>
<keyword evidence="8" id="KW-1185">Reference proteome</keyword>
<dbReference type="Proteomes" id="UP000261380">
    <property type="component" value="Unplaced"/>
</dbReference>
<dbReference type="InterPro" id="IPR036179">
    <property type="entry name" value="Ig-like_dom_sf"/>
</dbReference>
<keyword evidence="2 6" id="KW-0732">Signal</keyword>
<evidence type="ECO:0000256" key="1">
    <source>
        <dbReference type="ARBA" id="ARBA00004370"/>
    </source>
</evidence>